<protein>
    <recommendedName>
        <fullName evidence="2">DUF370 domain-containing protein</fullName>
    </recommendedName>
</protein>
<dbReference type="NCBIfam" id="NF046065">
    <property type="entry name" value="MtxRegRemB"/>
    <property type="match status" value="1"/>
</dbReference>
<evidence type="ECO:0008006" key="2">
    <source>
        <dbReference type="Google" id="ProtNLM"/>
    </source>
</evidence>
<sequence>MYMHLGGSTWIRGREVIGFFDLDNTTSSHLTRKFLEQAERDGRLESLTDDIPKAFVLCGDQKKSKIFFSQLSTATLRGRAEGGRFE</sequence>
<dbReference type="AlphaFoldDB" id="A0A212KJP0"/>
<organism evidence="1">
    <name type="scientific">uncultured Eubacteriales bacterium</name>
    <dbReference type="NCBI Taxonomy" id="172733"/>
    <lineage>
        <taxon>Bacteria</taxon>
        <taxon>Bacillati</taxon>
        <taxon>Bacillota</taxon>
        <taxon>Clostridia</taxon>
        <taxon>Eubacteriales</taxon>
        <taxon>environmental samples</taxon>
    </lineage>
</organism>
<reference evidence="1" key="1">
    <citation type="submission" date="2016-04" db="EMBL/GenBank/DDBJ databases">
        <authorList>
            <person name="Evans L.H."/>
            <person name="Alamgir A."/>
            <person name="Owens N."/>
            <person name="Weber N.D."/>
            <person name="Virtaneva K."/>
            <person name="Barbian K."/>
            <person name="Babar A."/>
            <person name="Rosenke K."/>
        </authorList>
    </citation>
    <scope>NUCLEOTIDE SEQUENCE</scope>
    <source>
        <strain evidence="1">86</strain>
    </source>
</reference>
<accession>A0A212KJP0</accession>
<dbReference type="EMBL" id="FLUN01000001">
    <property type="protein sequence ID" value="SBW11848.1"/>
    <property type="molecule type" value="Genomic_DNA"/>
</dbReference>
<gene>
    <name evidence="1" type="ORF">KL86CLO1_13411</name>
</gene>
<evidence type="ECO:0000313" key="1">
    <source>
        <dbReference type="EMBL" id="SBW11848.1"/>
    </source>
</evidence>
<name>A0A212KJP0_9FIRM</name>
<proteinExistence type="predicted"/>